<dbReference type="InterPro" id="IPR004154">
    <property type="entry name" value="Anticodon-bd"/>
</dbReference>
<dbReference type="Gene3D" id="3.30.930.10">
    <property type="entry name" value="Bira Bifunctional Protein, Domain 2"/>
    <property type="match status" value="1"/>
</dbReference>
<keyword evidence="3" id="KW-1185">Reference proteome</keyword>
<dbReference type="SUPFAM" id="SSF52954">
    <property type="entry name" value="Class II aaRS ABD-related"/>
    <property type="match status" value="1"/>
</dbReference>
<dbReference type="InterPro" id="IPR045864">
    <property type="entry name" value="aa-tRNA-synth_II/BPL/LPL"/>
</dbReference>
<accession>A0AAV1JCG4</accession>
<feature type="domain" description="Anticodon-binding" evidence="1">
    <location>
        <begin position="197"/>
        <end position="277"/>
    </location>
</feature>
<protein>
    <recommendedName>
        <fullName evidence="1">Anticodon-binding domain-containing protein</fullName>
    </recommendedName>
</protein>
<dbReference type="Pfam" id="PF03129">
    <property type="entry name" value="HGTP_anticodon"/>
    <property type="match status" value="1"/>
</dbReference>
<name>A0AAV1JCG4_9NEOP</name>
<dbReference type="AlphaFoldDB" id="A0AAV1JCG4"/>
<organism evidence="2 3">
    <name type="scientific">Leptosia nina</name>
    <dbReference type="NCBI Taxonomy" id="320188"/>
    <lineage>
        <taxon>Eukaryota</taxon>
        <taxon>Metazoa</taxon>
        <taxon>Ecdysozoa</taxon>
        <taxon>Arthropoda</taxon>
        <taxon>Hexapoda</taxon>
        <taxon>Insecta</taxon>
        <taxon>Pterygota</taxon>
        <taxon>Neoptera</taxon>
        <taxon>Endopterygota</taxon>
        <taxon>Lepidoptera</taxon>
        <taxon>Glossata</taxon>
        <taxon>Ditrysia</taxon>
        <taxon>Papilionoidea</taxon>
        <taxon>Pieridae</taxon>
        <taxon>Pierinae</taxon>
        <taxon>Leptosia</taxon>
    </lineage>
</organism>
<dbReference type="Gene3D" id="3.40.50.800">
    <property type="entry name" value="Anticodon-binding domain"/>
    <property type="match status" value="1"/>
</dbReference>
<evidence type="ECO:0000259" key="1">
    <source>
        <dbReference type="Pfam" id="PF03129"/>
    </source>
</evidence>
<evidence type="ECO:0000313" key="3">
    <source>
        <dbReference type="Proteomes" id="UP001497472"/>
    </source>
</evidence>
<reference evidence="2 3" key="1">
    <citation type="submission" date="2023-11" db="EMBL/GenBank/DDBJ databases">
        <authorList>
            <person name="Okamura Y."/>
        </authorList>
    </citation>
    <scope>NUCLEOTIDE SEQUENCE [LARGE SCALE GENOMIC DNA]</scope>
</reference>
<evidence type="ECO:0000313" key="2">
    <source>
        <dbReference type="EMBL" id="CAK1547142.1"/>
    </source>
</evidence>
<dbReference type="Proteomes" id="UP001497472">
    <property type="component" value="Unassembled WGS sequence"/>
</dbReference>
<dbReference type="InterPro" id="IPR036621">
    <property type="entry name" value="Anticodon-bd_dom_sf"/>
</dbReference>
<sequence length="284" mass="32573">MHNIYRSWLQSINAKAQSNFTVYLFSKREDTKNICYGAIEKTFDSYPEEFVLKQEANTYSIDCRSQVKFSLIVPKQDVMQYFFQWQRYRKYWWSSITTTPSLFAINDMKYEATTVDTQITANYNCGQKTVECLSLHKNKDSELTATLTCSMSLEIALLSLLLDASLNRNSDHYLRLHNKMAPYKISIAVNSTDAEKCNNLKELAMLLESKLKLVGIKSCLPDFELSLNQQIAEKLKIGVPYTAILNNETLINGIFHLLNSSTMLKEQVHIADFVKYAQLLCSSG</sequence>
<proteinExistence type="predicted"/>
<dbReference type="EMBL" id="CAVLEF010000009">
    <property type="protein sequence ID" value="CAK1547142.1"/>
    <property type="molecule type" value="Genomic_DNA"/>
</dbReference>
<gene>
    <name evidence="2" type="ORF">LNINA_LOCUS6638</name>
</gene>
<comment type="caution">
    <text evidence="2">The sequence shown here is derived from an EMBL/GenBank/DDBJ whole genome shotgun (WGS) entry which is preliminary data.</text>
</comment>